<protein>
    <recommendedName>
        <fullName evidence="1">MACPF domain-containing protein</fullName>
    </recommendedName>
</protein>
<reference evidence="2 3" key="2">
    <citation type="journal article" date="2016" name="Genome Announc.">
        <title>Complete Genome Sequence of a Strain of Azospirillum thiophilum Isolated from a Sulfide Spring.</title>
        <authorList>
            <person name="Fomenkov A."/>
            <person name="Vincze T."/>
            <person name="Grabovich M."/>
            <person name="Anton B.P."/>
            <person name="Dubinina G."/>
            <person name="Orlova M."/>
            <person name="Belousova E."/>
            <person name="Roberts R.J."/>
        </authorList>
    </citation>
    <scope>NUCLEOTIDE SEQUENCE [LARGE SCALE GENOMIC DNA]</scope>
    <source>
        <strain evidence="2 3">BV-S</strain>
    </source>
</reference>
<evidence type="ECO:0000313" key="3">
    <source>
        <dbReference type="Proteomes" id="UP000069935"/>
    </source>
</evidence>
<dbReference type="InterPro" id="IPR020864">
    <property type="entry name" value="MACPF"/>
</dbReference>
<dbReference type="Pfam" id="PF01823">
    <property type="entry name" value="MACPF"/>
    <property type="match status" value="1"/>
</dbReference>
<sequence length="555" mass="58293">MSSPQEYLLSSYNVLTIQQPADIFYNSKSCTAADVPQDDVVTKDSFQEFKGTYKSEYTAQTLQTTYTNSFGVEFEYAKVSGDAQTTYTSSKYTKTTSFNASYYCTVSCGVTSLRNQDSADILGALKPDLVSELNGIASSAQAKAFTDRWGTHLITGVKLGGSLFIAIQADTNTETDKTAVDASVSASYKNAGSSINATASAAKSVTTTSTTVTVEQTTSTVGGSATAGFSIDCSDPSSFETWADSCSTQTVQALNSSVTFFSLLPQGSAARSTLERYVQLAMLAESLNHPAYLNATATLQPYKTFSVSVAPNEAGERILCGGAALSEHSNSFLMGSYPNQNSDGDISSWSAASHDSGEAATGTLTAYAFAVYDPHRLLTVTVKPGFSHSTASGGDEVGATVQGLLVGGGTKSTAEGSSSIKLVYASYPSPAPGNSYYTEWISRSCDYINKASDTTLTSYAIGLILPDGLSVSSTFTPNQTQPAEFGDSIAVLPKSQFVCGGGFCLTFVDNAQNFPTASYPADLNSWRVTNVDGNGRHAKASTTAYAITLNAEVPV</sequence>
<name>A0AAC8ZUD7_9PROT</name>
<dbReference type="RefSeq" id="WP_045580339.1">
    <property type="nucleotide sequence ID" value="NZ_CP012401.1"/>
</dbReference>
<accession>A0AAC8ZUD7</accession>
<reference evidence="3" key="1">
    <citation type="submission" date="2015-08" db="EMBL/GenBank/DDBJ databases">
        <title>Complete Genome Sequence of Azospirillum thiophilum BV-S.</title>
        <authorList>
            <person name="Fomenkov A."/>
            <person name="Vincze T."/>
            <person name="Grabovich M."/>
            <person name="Dubinina G."/>
            <person name="Orlova M."/>
            <person name="Belousova E."/>
            <person name="Roberts R.J."/>
        </authorList>
    </citation>
    <scope>NUCLEOTIDE SEQUENCE [LARGE SCALE GENOMIC DNA]</scope>
    <source>
        <strain evidence="3">BV-S</strain>
    </source>
</reference>
<dbReference type="PROSITE" id="PS51412">
    <property type="entry name" value="MACPF_2"/>
    <property type="match status" value="1"/>
</dbReference>
<keyword evidence="3" id="KW-1185">Reference proteome</keyword>
<evidence type="ECO:0000259" key="1">
    <source>
        <dbReference type="PROSITE" id="PS51412"/>
    </source>
</evidence>
<dbReference type="KEGG" id="ati:AL072_10745"/>
<dbReference type="AlphaFoldDB" id="A0AAC8ZUD7"/>
<gene>
    <name evidence="2" type="ORF">AL072_10745</name>
</gene>
<dbReference type="Proteomes" id="UP000069935">
    <property type="component" value="Chromosome 1"/>
</dbReference>
<feature type="domain" description="MACPF" evidence="1">
    <location>
        <begin position="1"/>
        <end position="294"/>
    </location>
</feature>
<organism evidence="2 3">
    <name type="scientific">Azospirillum thiophilum</name>
    <dbReference type="NCBI Taxonomy" id="528244"/>
    <lineage>
        <taxon>Bacteria</taxon>
        <taxon>Pseudomonadati</taxon>
        <taxon>Pseudomonadota</taxon>
        <taxon>Alphaproteobacteria</taxon>
        <taxon>Rhodospirillales</taxon>
        <taxon>Azospirillaceae</taxon>
        <taxon>Azospirillum</taxon>
    </lineage>
</organism>
<dbReference type="EMBL" id="CP012401">
    <property type="protein sequence ID" value="ALG71305.1"/>
    <property type="molecule type" value="Genomic_DNA"/>
</dbReference>
<proteinExistence type="predicted"/>
<evidence type="ECO:0000313" key="2">
    <source>
        <dbReference type="EMBL" id="ALG71305.1"/>
    </source>
</evidence>